<dbReference type="InterPro" id="IPR038662">
    <property type="entry name" value="ATP_synth_F0_csu_sf"/>
</dbReference>
<evidence type="ECO:0000313" key="5">
    <source>
        <dbReference type="Proteomes" id="UP001275436"/>
    </source>
</evidence>
<keyword evidence="1" id="KW-0375">Hydrogen ion transport</keyword>
<evidence type="ECO:0000313" key="4">
    <source>
        <dbReference type="EMBL" id="GLO67620.1"/>
    </source>
</evidence>
<name>A0ABQ5TNH1_9BACI</name>
<evidence type="ECO:0000256" key="2">
    <source>
        <dbReference type="ARBA" id="ARBA00023065"/>
    </source>
</evidence>
<keyword evidence="5" id="KW-1185">Reference proteome</keyword>
<feature type="transmembrane region" description="Helical" evidence="3">
    <location>
        <begin position="118"/>
        <end position="141"/>
    </location>
</feature>
<dbReference type="RefSeq" id="WP_077597006.1">
    <property type="nucleotide sequence ID" value="NZ_BSKO01000001.1"/>
</dbReference>
<dbReference type="SUPFAM" id="SSF81333">
    <property type="entry name" value="F1F0 ATP synthase subunit C"/>
    <property type="match status" value="1"/>
</dbReference>
<keyword evidence="3" id="KW-0812">Transmembrane</keyword>
<organism evidence="4 5">
    <name type="scientific">Oceanobacillus kimchii</name>
    <dbReference type="NCBI Taxonomy" id="746691"/>
    <lineage>
        <taxon>Bacteria</taxon>
        <taxon>Bacillati</taxon>
        <taxon>Bacillota</taxon>
        <taxon>Bacilli</taxon>
        <taxon>Bacillales</taxon>
        <taxon>Bacillaceae</taxon>
        <taxon>Oceanobacillus</taxon>
    </lineage>
</organism>
<dbReference type="Gene3D" id="1.20.20.10">
    <property type="entry name" value="F1F0 ATP synthase subunit C"/>
    <property type="match status" value="1"/>
</dbReference>
<keyword evidence="2" id="KW-0406">Ion transport</keyword>
<comment type="caution">
    <text evidence="4">The sequence shown here is derived from an EMBL/GenBank/DDBJ whole genome shotgun (WGS) entry which is preliminary data.</text>
</comment>
<dbReference type="InterPro" id="IPR035921">
    <property type="entry name" value="F/V-ATP_Csub_sf"/>
</dbReference>
<keyword evidence="2" id="KW-0813">Transport</keyword>
<gene>
    <name evidence="4" type="ORF">MACH08_34040</name>
</gene>
<reference evidence="4 5" key="1">
    <citation type="submission" date="2023-02" db="EMBL/GenBank/DDBJ databases">
        <title>Oceanobacillus kimchii IFOP_LL358 isolated form Alexandrium catenella lab strain.</title>
        <authorList>
            <person name="Gajardo G."/>
            <person name="Ueki S."/>
            <person name="Maruyama F."/>
        </authorList>
    </citation>
    <scope>NUCLEOTIDE SEQUENCE [LARGE SCALE GENOMIC DNA]</scope>
    <source>
        <strain evidence="4 5">IFOP_LL358</strain>
    </source>
</reference>
<accession>A0ABQ5TNH1</accession>
<evidence type="ECO:0000256" key="1">
    <source>
        <dbReference type="ARBA" id="ARBA00022781"/>
    </source>
</evidence>
<feature type="transmembrane region" description="Helical" evidence="3">
    <location>
        <begin position="74"/>
        <end position="97"/>
    </location>
</feature>
<dbReference type="EMBL" id="BSKO01000001">
    <property type="protein sequence ID" value="GLO67620.1"/>
    <property type="molecule type" value="Genomic_DNA"/>
</dbReference>
<protein>
    <submittedName>
        <fullName evidence="4">Uncharacterized protein</fullName>
    </submittedName>
</protein>
<keyword evidence="3" id="KW-0472">Membrane</keyword>
<keyword evidence="3" id="KW-1133">Transmembrane helix</keyword>
<dbReference type="Proteomes" id="UP001275436">
    <property type="component" value="Unassembled WGS sequence"/>
</dbReference>
<evidence type="ECO:0000256" key="3">
    <source>
        <dbReference type="SAM" id="Phobius"/>
    </source>
</evidence>
<feature type="transmembrane region" description="Helical" evidence="3">
    <location>
        <begin position="6"/>
        <end position="21"/>
    </location>
</feature>
<sequence length="143" mass="15682">MIPYLFVVAAVIAVIGIISAYKKAHNAILEGEGDTAKIQSKFFLHVAIIEALPIILIIIGFVLAEGQSFTMEDIYIPLAIVIGLFIFNTFIVFSQISQVKHLRQLKQIEEHTLNAARGISFIAIALANAVPIISLVFMIMITS</sequence>
<proteinExistence type="predicted"/>
<feature type="transmembrane region" description="Helical" evidence="3">
    <location>
        <begin position="42"/>
        <end position="62"/>
    </location>
</feature>